<feature type="transmembrane region" description="Helical" evidence="5">
    <location>
        <begin position="299"/>
        <end position="318"/>
    </location>
</feature>
<dbReference type="PANTHER" id="PTHR37422:SF13">
    <property type="entry name" value="LIPOPOLYSACCHARIDE BIOSYNTHESIS PROTEIN PA4999-RELATED"/>
    <property type="match status" value="1"/>
</dbReference>
<evidence type="ECO:0000259" key="6">
    <source>
        <dbReference type="Pfam" id="PF04932"/>
    </source>
</evidence>
<keyword evidence="2 5" id="KW-0812">Transmembrane</keyword>
<name>A0AA97H0Y9_9FIRM</name>
<feature type="transmembrane region" description="Helical" evidence="5">
    <location>
        <begin position="194"/>
        <end position="213"/>
    </location>
</feature>
<feature type="transmembrane region" description="Helical" evidence="5">
    <location>
        <begin position="261"/>
        <end position="279"/>
    </location>
</feature>
<accession>A0AA97H0Y9</accession>
<feature type="transmembrane region" description="Helical" evidence="5">
    <location>
        <begin position="399"/>
        <end position="416"/>
    </location>
</feature>
<dbReference type="GO" id="GO:0016874">
    <property type="term" value="F:ligase activity"/>
    <property type="evidence" value="ECO:0007669"/>
    <property type="project" value="UniProtKB-KW"/>
</dbReference>
<dbReference type="EMBL" id="CP135996">
    <property type="protein sequence ID" value="WOC31065.1"/>
    <property type="molecule type" value="Genomic_DNA"/>
</dbReference>
<gene>
    <name evidence="7" type="ORF">PXC00_07420</name>
</gene>
<keyword evidence="3 5" id="KW-1133">Transmembrane helix</keyword>
<evidence type="ECO:0000256" key="1">
    <source>
        <dbReference type="ARBA" id="ARBA00004141"/>
    </source>
</evidence>
<dbReference type="RefSeq" id="WP_275844992.1">
    <property type="nucleotide sequence ID" value="NZ_CP135996.1"/>
</dbReference>
<dbReference type="AlphaFoldDB" id="A0AA97H0Y9"/>
<sequence>MVGVVRGTTAVFIIFPETKVIPARYVGMKGVDLIITRVKAWCDNVKEVLFRIRRDSALADRYLAYAVAASLFLPGSVSGVAIVLAAFYVMVDYRRREIVFQAPFMKLLFGFFVLSFFVAAGYKNYMGMVMTLMLMAMLVYGMYLRCTVERRVFNRMLDIVCVMSIFAVLVAVVQKAAVFAVNPNYRPVSFFTNANYFGTMIEFTVMVVLYRAFTNRQFGPLYVAVLGINLIGMYLCSSMSALGAMSVGVVAFLLYKRQYKYSGFYVAALLLFFYANHFLPGLFPRVEAISSTTDQRLSIWHGALIGISQTPILGRGLRAYSMIYDSVGTYATYHCHNLYLDCLLNFGIVGCTVFVLFGLYYLRDVVRQIRVRSASNAALLFLAVLTVTLVHGFTDVTVSWTQTGMLFLIAFSATGLRSAQKEPTHAALLSKYGYFVQPELSVGYLLKE</sequence>
<dbReference type="InterPro" id="IPR051533">
    <property type="entry name" value="WaaL-like"/>
</dbReference>
<feature type="transmembrane region" description="Helical" evidence="5">
    <location>
        <begin position="374"/>
        <end position="393"/>
    </location>
</feature>
<dbReference type="PANTHER" id="PTHR37422">
    <property type="entry name" value="TEICHURONIC ACID BIOSYNTHESIS PROTEIN TUAE"/>
    <property type="match status" value="1"/>
</dbReference>
<protein>
    <submittedName>
        <fullName evidence="7">O-antigen ligase family protein</fullName>
    </submittedName>
</protein>
<evidence type="ECO:0000256" key="2">
    <source>
        <dbReference type="ARBA" id="ARBA00022692"/>
    </source>
</evidence>
<evidence type="ECO:0000256" key="4">
    <source>
        <dbReference type="ARBA" id="ARBA00023136"/>
    </source>
</evidence>
<feature type="transmembrane region" description="Helical" evidence="5">
    <location>
        <begin position="156"/>
        <end position="174"/>
    </location>
</feature>
<dbReference type="GO" id="GO:0016020">
    <property type="term" value="C:membrane"/>
    <property type="evidence" value="ECO:0007669"/>
    <property type="project" value="UniProtKB-SubCell"/>
</dbReference>
<evidence type="ECO:0000256" key="5">
    <source>
        <dbReference type="SAM" id="Phobius"/>
    </source>
</evidence>
<evidence type="ECO:0000256" key="3">
    <source>
        <dbReference type="ARBA" id="ARBA00022989"/>
    </source>
</evidence>
<reference evidence="8" key="1">
    <citation type="submission" date="2024-06" db="EMBL/GenBank/DDBJ databases">
        <title>Caproicibacterium argilliputei sp. nov, a novel caproic acid producing anaerobic bacterium isolated from pit mud.</title>
        <authorList>
            <person name="Zeng C."/>
        </authorList>
    </citation>
    <scope>NUCLEOTIDE SEQUENCE [LARGE SCALE GENOMIC DNA]</scope>
    <source>
        <strain evidence="8">ZCY20-5</strain>
    </source>
</reference>
<keyword evidence="7" id="KW-0436">Ligase</keyword>
<comment type="subcellular location">
    <subcellularLocation>
        <location evidence="1">Membrane</location>
        <topology evidence="1">Multi-pass membrane protein</topology>
    </subcellularLocation>
</comment>
<dbReference type="InterPro" id="IPR007016">
    <property type="entry name" value="O-antigen_ligase-rel_domated"/>
</dbReference>
<reference evidence="7 8" key="2">
    <citation type="submission" date="2024-06" db="EMBL/GenBank/DDBJ databases">
        <title>Caproicibacterium argilliputei sp. nov, a novel caproic acid producing anaerobic bacterium isolated from pit mud.</title>
        <authorList>
            <person name="Xia S."/>
        </authorList>
    </citation>
    <scope>NUCLEOTIDE SEQUENCE [LARGE SCALE GENOMIC DNA]</scope>
    <source>
        <strain evidence="7 8">ZCY20-5</strain>
    </source>
</reference>
<feature type="transmembrane region" description="Helical" evidence="5">
    <location>
        <begin position="338"/>
        <end position="362"/>
    </location>
</feature>
<reference evidence="8" key="3">
    <citation type="submission" date="2024-06" db="EMBL/GenBank/DDBJ databases">
        <authorList>
            <person name="Zeng C."/>
        </authorList>
    </citation>
    <scope>NUCLEOTIDE SEQUENCE [LARGE SCALE GENOMIC DNA]</scope>
    <source>
        <strain evidence="8">ZCY20-5</strain>
    </source>
</reference>
<feature type="transmembrane region" description="Helical" evidence="5">
    <location>
        <begin position="62"/>
        <end position="91"/>
    </location>
</feature>
<feature type="transmembrane region" description="Helical" evidence="5">
    <location>
        <begin position="98"/>
        <end position="119"/>
    </location>
</feature>
<dbReference type="Proteomes" id="UP001300604">
    <property type="component" value="Chromosome"/>
</dbReference>
<feature type="domain" description="O-antigen ligase-related" evidence="6">
    <location>
        <begin position="228"/>
        <end position="355"/>
    </location>
</feature>
<keyword evidence="4 5" id="KW-0472">Membrane</keyword>
<evidence type="ECO:0000313" key="8">
    <source>
        <dbReference type="Proteomes" id="UP001300604"/>
    </source>
</evidence>
<feature type="transmembrane region" description="Helical" evidence="5">
    <location>
        <begin position="125"/>
        <end position="144"/>
    </location>
</feature>
<evidence type="ECO:0000313" key="7">
    <source>
        <dbReference type="EMBL" id="WOC31065.1"/>
    </source>
</evidence>
<keyword evidence="8" id="KW-1185">Reference proteome</keyword>
<proteinExistence type="predicted"/>
<dbReference type="Pfam" id="PF04932">
    <property type="entry name" value="Wzy_C"/>
    <property type="match status" value="1"/>
</dbReference>
<feature type="transmembrane region" description="Helical" evidence="5">
    <location>
        <begin position="225"/>
        <end position="255"/>
    </location>
</feature>
<dbReference type="KEGG" id="carl:PXC00_07420"/>
<organism evidence="7 8">
    <name type="scientific">Caproicibacterium argilliputei</name>
    <dbReference type="NCBI Taxonomy" id="3030016"/>
    <lineage>
        <taxon>Bacteria</taxon>
        <taxon>Bacillati</taxon>
        <taxon>Bacillota</taxon>
        <taxon>Clostridia</taxon>
        <taxon>Eubacteriales</taxon>
        <taxon>Oscillospiraceae</taxon>
        <taxon>Caproicibacterium</taxon>
    </lineage>
</organism>